<dbReference type="RefSeq" id="WP_316000451.1">
    <property type="nucleotide sequence ID" value="NZ_JAWDIU010000001.1"/>
</dbReference>
<keyword evidence="1 6" id="KW-0547">Nucleotide-binding</keyword>
<comment type="catalytic activity">
    <reaction evidence="6">
        <text>(6S)-NADHX + ADP = AMP + phosphate + NADH + H(+)</text>
        <dbReference type="Rhea" id="RHEA:32223"/>
        <dbReference type="ChEBI" id="CHEBI:15378"/>
        <dbReference type="ChEBI" id="CHEBI:43474"/>
        <dbReference type="ChEBI" id="CHEBI:57945"/>
        <dbReference type="ChEBI" id="CHEBI:64074"/>
        <dbReference type="ChEBI" id="CHEBI:456215"/>
        <dbReference type="ChEBI" id="CHEBI:456216"/>
        <dbReference type="EC" id="4.2.1.136"/>
    </reaction>
</comment>
<evidence type="ECO:0000259" key="8">
    <source>
        <dbReference type="PROSITE" id="PS51383"/>
    </source>
</evidence>
<organism evidence="9 10">
    <name type="scientific">Microbacterium algihabitans</name>
    <dbReference type="NCBI Taxonomy" id="3075992"/>
    <lineage>
        <taxon>Bacteria</taxon>
        <taxon>Bacillati</taxon>
        <taxon>Actinomycetota</taxon>
        <taxon>Actinomycetes</taxon>
        <taxon>Micrococcales</taxon>
        <taxon>Microbacteriaceae</taxon>
        <taxon>Microbacterium</taxon>
    </lineage>
</organism>
<feature type="binding site" evidence="6">
    <location>
        <begin position="180"/>
        <end position="184"/>
    </location>
    <ligand>
        <name>AMP</name>
        <dbReference type="ChEBI" id="CHEBI:456215"/>
    </ligand>
</feature>
<evidence type="ECO:0000256" key="7">
    <source>
        <dbReference type="SAM" id="MobiDB-lite"/>
    </source>
</evidence>
<keyword evidence="3 6" id="KW-0521">NADP</keyword>
<feature type="domain" description="YjeF C-terminal" evidence="8">
    <location>
        <begin position="7"/>
        <end position="278"/>
    </location>
</feature>
<dbReference type="PROSITE" id="PS51383">
    <property type="entry name" value="YJEF_C_3"/>
    <property type="match status" value="1"/>
</dbReference>
<keyword evidence="4 6" id="KW-0520">NAD</keyword>
<feature type="binding site" evidence="6">
    <location>
        <position position="209"/>
    </location>
    <ligand>
        <name>(6S)-NADPHX</name>
        <dbReference type="ChEBI" id="CHEBI:64076"/>
    </ligand>
</feature>
<evidence type="ECO:0000256" key="4">
    <source>
        <dbReference type="ARBA" id="ARBA00023027"/>
    </source>
</evidence>
<evidence type="ECO:0000313" key="10">
    <source>
        <dbReference type="Proteomes" id="UP001256673"/>
    </source>
</evidence>
<evidence type="ECO:0000256" key="5">
    <source>
        <dbReference type="ARBA" id="ARBA00023239"/>
    </source>
</evidence>
<evidence type="ECO:0000313" key="9">
    <source>
        <dbReference type="EMBL" id="MDU0325350.1"/>
    </source>
</evidence>
<dbReference type="InterPro" id="IPR029056">
    <property type="entry name" value="Ribokinase-like"/>
</dbReference>
<comment type="caution">
    <text evidence="9">The sequence shown here is derived from an EMBL/GenBank/DDBJ whole genome shotgun (WGS) entry which is preliminary data.</text>
</comment>
<comment type="function">
    <text evidence="6">Catalyzes the dehydration of the S-form of NAD(P)HX at the expense of ADP, which is converted to AMP. Together with NAD(P)HX epimerase, which catalyzes the epimerization of the S- and R-forms, the enzyme allows the repair of both epimers of NAD(P)HX, a damaged form of NAD(P)H that is a result of enzymatic or heat-dependent hydration.</text>
</comment>
<name>A0ABU3RR25_9MICO</name>
<dbReference type="Gene3D" id="3.40.1190.20">
    <property type="match status" value="1"/>
</dbReference>
<dbReference type="CDD" id="cd01171">
    <property type="entry name" value="YXKO-related"/>
    <property type="match status" value="1"/>
</dbReference>
<feature type="binding site" evidence="6">
    <location>
        <position position="138"/>
    </location>
    <ligand>
        <name>(6S)-NADPHX</name>
        <dbReference type="ChEBI" id="CHEBI:64076"/>
    </ligand>
</feature>
<feature type="binding site" evidence="6">
    <location>
        <position position="208"/>
    </location>
    <ligand>
        <name>AMP</name>
        <dbReference type="ChEBI" id="CHEBI:456215"/>
    </ligand>
</feature>
<dbReference type="InterPro" id="IPR000631">
    <property type="entry name" value="CARKD"/>
</dbReference>
<dbReference type="Proteomes" id="UP001256673">
    <property type="component" value="Unassembled WGS sequence"/>
</dbReference>
<dbReference type="EC" id="4.2.1.136" evidence="6"/>
<feature type="compositionally biased region" description="Basic and acidic residues" evidence="7">
    <location>
        <begin position="7"/>
        <end position="20"/>
    </location>
</feature>
<keyword evidence="5 6" id="KW-0456">Lyase</keyword>
<gene>
    <name evidence="6" type="primary">nnrD</name>
    <name evidence="9" type="ORF">RWH43_01150</name>
</gene>
<feature type="region of interest" description="Disordered" evidence="7">
    <location>
        <begin position="1"/>
        <end position="20"/>
    </location>
</feature>
<accession>A0ABU3RR25</accession>
<comment type="similarity">
    <text evidence="6">Belongs to the NnrD/CARKD family.</text>
</comment>
<dbReference type="PANTHER" id="PTHR12592:SF0">
    <property type="entry name" value="ATP-DEPENDENT (S)-NAD(P)H-HYDRATE DEHYDRATASE"/>
    <property type="match status" value="1"/>
</dbReference>
<evidence type="ECO:0000256" key="2">
    <source>
        <dbReference type="ARBA" id="ARBA00022840"/>
    </source>
</evidence>
<comment type="subunit">
    <text evidence="6">Homotetramer.</text>
</comment>
<comment type="cofactor">
    <cofactor evidence="6">
        <name>Mg(2+)</name>
        <dbReference type="ChEBI" id="CHEBI:18420"/>
    </cofactor>
</comment>
<dbReference type="PANTHER" id="PTHR12592">
    <property type="entry name" value="ATP-DEPENDENT (S)-NAD(P)H-HYDRATE DEHYDRATASE FAMILY MEMBER"/>
    <property type="match status" value="1"/>
</dbReference>
<proteinExistence type="inferred from homology"/>
<evidence type="ECO:0000256" key="3">
    <source>
        <dbReference type="ARBA" id="ARBA00022857"/>
    </source>
</evidence>
<keyword evidence="10" id="KW-1185">Reference proteome</keyword>
<evidence type="ECO:0000256" key="6">
    <source>
        <dbReference type="HAMAP-Rule" id="MF_01965"/>
    </source>
</evidence>
<evidence type="ECO:0000256" key="1">
    <source>
        <dbReference type="ARBA" id="ARBA00022741"/>
    </source>
</evidence>
<dbReference type="SUPFAM" id="SSF53613">
    <property type="entry name" value="Ribokinase-like"/>
    <property type="match status" value="1"/>
</dbReference>
<comment type="catalytic activity">
    <reaction evidence="6">
        <text>(6S)-NADPHX + ADP = AMP + phosphate + NADPH + H(+)</text>
        <dbReference type="Rhea" id="RHEA:32235"/>
        <dbReference type="ChEBI" id="CHEBI:15378"/>
        <dbReference type="ChEBI" id="CHEBI:43474"/>
        <dbReference type="ChEBI" id="CHEBI:57783"/>
        <dbReference type="ChEBI" id="CHEBI:64076"/>
        <dbReference type="ChEBI" id="CHEBI:456215"/>
        <dbReference type="ChEBI" id="CHEBI:456216"/>
        <dbReference type="EC" id="4.2.1.136"/>
    </reaction>
</comment>
<sequence length="284" mass="28657">MTAMEFSGRDAARALRRPTAHDDKYSRGVVGLRTGSARYPGAAVLGVEAAWRTGTGMVRYLGPQRAQDLVLQRRPETVTADGRVQAWVIGSGTDAAERDAAETAALRGILNGDLPVVVDAGALDLVPAASAPVIVTPHARELTRLREALGLASAAIGDDDEREAAALETAAAFGGVVLLKGAVTIVAAAGRSRRVSAGTPWLATAGTGDVLGGVLGAVVAGAVADGRDGLDDLTQCAAAAAWLHGAAGSRASQDSGADGGPLTALDVAEALPRVVASVLSDDRD</sequence>
<dbReference type="EMBL" id="JAWDIU010000001">
    <property type="protein sequence ID" value="MDU0325350.1"/>
    <property type="molecule type" value="Genomic_DNA"/>
</dbReference>
<feature type="binding site" evidence="6">
    <location>
        <position position="42"/>
    </location>
    <ligand>
        <name>(6S)-NADPHX</name>
        <dbReference type="ChEBI" id="CHEBI:64076"/>
    </ligand>
</feature>
<dbReference type="HAMAP" id="MF_01965">
    <property type="entry name" value="NADHX_dehydratase"/>
    <property type="match status" value="1"/>
</dbReference>
<protein>
    <recommendedName>
        <fullName evidence="6">ADP-dependent (S)-NAD(P)H-hydrate dehydratase</fullName>
        <ecNumber evidence="6">4.2.1.136</ecNumber>
    </recommendedName>
    <alternativeName>
        <fullName evidence="6">ADP-dependent NAD(P)HX dehydratase</fullName>
    </alternativeName>
</protein>
<dbReference type="Pfam" id="PF01256">
    <property type="entry name" value="Carb_kinase"/>
    <property type="match status" value="1"/>
</dbReference>
<feature type="binding site" evidence="6">
    <location>
        <position position="92"/>
    </location>
    <ligand>
        <name>(6S)-NADPHX</name>
        <dbReference type="ChEBI" id="CHEBI:64076"/>
    </ligand>
</feature>
<keyword evidence="2 6" id="KW-0067">ATP-binding</keyword>
<reference evidence="9 10" key="1">
    <citation type="submission" date="2023-09" db="EMBL/GenBank/DDBJ databases">
        <title>Microbacterium fusihabitans sp. nov., Microbacterium phycihabitans sp. nov., and Microbacterium cervinum sp. nov., isolated from dried seaweeds of beach.</title>
        <authorList>
            <person name="Lee S.D."/>
        </authorList>
    </citation>
    <scope>NUCLEOTIDE SEQUENCE [LARGE SCALE GENOMIC DNA]</scope>
    <source>
        <strain evidence="9 10">KSW2-21</strain>
    </source>
</reference>